<dbReference type="PIRSF" id="PIRSF028846">
    <property type="entry name" value="UCP028846"/>
    <property type="match status" value="1"/>
</dbReference>
<organism evidence="1 3">
    <name type="scientific">Eisenbergiella tayi</name>
    <dbReference type="NCBI Taxonomy" id="1432052"/>
    <lineage>
        <taxon>Bacteria</taxon>
        <taxon>Bacillati</taxon>
        <taxon>Bacillota</taxon>
        <taxon>Clostridia</taxon>
        <taxon>Lachnospirales</taxon>
        <taxon>Lachnospiraceae</taxon>
        <taxon>Eisenbergiella</taxon>
    </lineage>
</organism>
<dbReference type="InterPro" id="IPR012341">
    <property type="entry name" value="6hp_glycosidase-like_sf"/>
</dbReference>
<dbReference type="InterPro" id="IPR008928">
    <property type="entry name" value="6-hairpin_glycosidase_sf"/>
</dbReference>
<protein>
    <submittedName>
        <fullName evidence="2">Metal-independent alpha-mannosidase</fullName>
    </submittedName>
</protein>
<dbReference type="InterPro" id="IPR008313">
    <property type="entry name" value="GH125"/>
</dbReference>
<reference evidence="2 4" key="2">
    <citation type="submission" date="2016-08" db="EMBL/GenBank/DDBJ databases">
        <authorList>
            <person name="Seilhamer J.J."/>
        </authorList>
    </citation>
    <scope>NUCLEOTIDE SEQUENCE [LARGE SCALE GENOMIC DNA]</scope>
    <source>
        <strain evidence="2 4">NML150140-1</strain>
    </source>
</reference>
<accession>A0A1E3A3V9</accession>
<dbReference type="Proteomes" id="UP000094271">
    <property type="component" value="Unassembled WGS sequence"/>
</dbReference>
<evidence type="ECO:0000313" key="1">
    <source>
        <dbReference type="EMBL" id="ODM03430.1"/>
    </source>
</evidence>
<dbReference type="SMART" id="SM01149">
    <property type="entry name" value="DUF1237"/>
    <property type="match status" value="1"/>
</dbReference>
<dbReference type="EMBL" id="MCGH01000003">
    <property type="protein sequence ID" value="ODM03430.1"/>
    <property type="molecule type" value="Genomic_DNA"/>
</dbReference>
<evidence type="ECO:0000313" key="3">
    <source>
        <dbReference type="Proteomes" id="UP000094067"/>
    </source>
</evidence>
<proteinExistence type="predicted"/>
<evidence type="ECO:0000313" key="2">
    <source>
        <dbReference type="EMBL" id="ODR34817.1"/>
    </source>
</evidence>
<dbReference type="OrthoDB" id="181472at2"/>
<comment type="caution">
    <text evidence="1">The sequence shown here is derived from an EMBL/GenBank/DDBJ whole genome shotgun (WGS) entry which is preliminary data.</text>
</comment>
<dbReference type="PATRIC" id="fig|1432052.4.peg.4686"/>
<dbReference type="SUPFAM" id="SSF48208">
    <property type="entry name" value="Six-hairpin glycosidases"/>
    <property type="match status" value="1"/>
</dbReference>
<dbReference type="EMBL" id="MEHA01000055">
    <property type="protein sequence ID" value="ODR34817.1"/>
    <property type="molecule type" value="Genomic_DNA"/>
</dbReference>
<reference evidence="1 3" key="1">
    <citation type="submission" date="2016-07" db="EMBL/GenBank/DDBJ databases">
        <title>Characterization of isolates of Eisenbergiella tayi derived from blood cultures, using whole genome sequencing.</title>
        <authorList>
            <person name="Burdz T."/>
            <person name="Wiebe D."/>
            <person name="Huynh C."/>
            <person name="Bernard K."/>
        </authorList>
    </citation>
    <scope>NUCLEOTIDE SEQUENCE [LARGE SCALE GENOMIC DNA]</scope>
    <source>
        <strain evidence="1 3">NML 110608</strain>
    </source>
</reference>
<dbReference type="GO" id="GO:0005975">
    <property type="term" value="P:carbohydrate metabolic process"/>
    <property type="evidence" value="ECO:0007669"/>
    <property type="project" value="InterPro"/>
</dbReference>
<sequence>METPKILIRKAEELEAYYQEHYQEAAPLVKNCFLNTIETTVKETGDDYFVITGDIPAMWLRDSAAQIMHYVRYACEDTKLQAIIEGVIRRQARMVLTDPYANAFNEAPNGNCYAHDLTEMGPYIWERKYEVDSLCAPVYLIYRYWKASGKTDIFDGRIHDMLLLIRTVFSREQKHGESAYSFERKNCVETDTLPCGGKGNPTGYTGMTWSGFRPSDDRCIYGYLIPSQIMAVKAMEYAEEILRTVYQEEESAGKCRKLAGEIEDGIKRYGITELPPFGKIYAYETDGLGNYVFMDDANCPSLLSLPYLEYCTAEDEVYKNTRAYILSEENPCYFSGSVIKGVGSPHTKKGNVWPIGIIMQALTSCDAEEIKECIDMLLASHAGTDYMHESINADDPEDYTRSWFAWANSLFAELLIRVKELGIYDVGGKGQ</sequence>
<dbReference type="Pfam" id="PF06824">
    <property type="entry name" value="Glyco_hydro_125"/>
    <property type="match status" value="1"/>
</dbReference>
<dbReference type="PANTHER" id="PTHR31047:SF0">
    <property type="entry name" value="MEIOTICALLY UP-REGULATED GENE 157 PROTEIN"/>
    <property type="match status" value="1"/>
</dbReference>
<gene>
    <name evidence="2" type="ORF">BEI59_36040</name>
    <name evidence="1" type="ORF">BEI61_04226</name>
</gene>
<dbReference type="PANTHER" id="PTHR31047">
    <property type="entry name" value="MEIOTICALLY UP-REGULATED GENE 157 PROTEIN"/>
    <property type="match status" value="1"/>
</dbReference>
<dbReference type="RefSeq" id="WP_069154770.1">
    <property type="nucleotide sequence ID" value="NZ_DAWDRA010000227.1"/>
</dbReference>
<name>A0A1E3A3V9_9FIRM</name>
<dbReference type="Gene3D" id="1.50.10.10">
    <property type="match status" value="1"/>
</dbReference>
<dbReference type="AlphaFoldDB" id="A0A1E3A3V9"/>
<evidence type="ECO:0000313" key="4">
    <source>
        <dbReference type="Proteomes" id="UP000094271"/>
    </source>
</evidence>
<dbReference type="Proteomes" id="UP000094067">
    <property type="component" value="Unassembled WGS sequence"/>
</dbReference>